<name>R8Y554_ACICA</name>
<organism evidence="2 3">
    <name type="scientific">Acinetobacter calcoaceticus ANC 3811</name>
    <dbReference type="NCBI Taxonomy" id="1217690"/>
    <lineage>
        <taxon>Bacteria</taxon>
        <taxon>Pseudomonadati</taxon>
        <taxon>Pseudomonadota</taxon>
        <taxon>Gammaproteobacteria</taxon>
        <taxon>Moraxellales</taxon>
        <taxon>Moraxellaceae</taxon>
        <taxon>Acinetobacter</taxon>
        <taxon>Acinetobacter calcoaceticus/baumannii complex</taxon>
    </lineage>
</organism>
<dbReference type="PANTHER" id="PTHR39456:SF1">
    <property type="entry name" value="METAL-DEPENDENT HYDROLASE"/>
    <property type="match status" value="1"/>
</dbReference>
<dbReference type="PIRSF" id="PIRSF007580">
    <property type="entry name" value="UCP07580"/>
    <property type="match status" value="1"/>
</dbReference>
<evidence type="ECO:0008006" key="4">
    <source>
        <dbReference type="Google" id="ProtNLM"/>
    </source>
</evidence>
<protein>
    <recommendedName>
        <fullName evidence="4">Metal-dependent hydrolase</fullName>
    </recommendedName>
</protein>
<keyword evidence="1" id="KW-0472">Membrane</keyword>
<dbReference type="RefSeq" id="WP_016138035.1">
    <property type="nucleotide sequence ID" value="NZ_KB976986.1"/>
</dbReference>
<evidence type="ECO:0000256" key="1">
    <source>
        <dbReference type="SAM" id="Phobius"/>
    </source>
</evidence>
<accession>R8Y554</accession>
<keyword evidence="1" id="KW-1133">Transmembrane helix</keyword>
<dbReference type="AlphaFoldDB" id="R8Y554"/>
<reference evidence="2 3" key="1">
    <citation type="submission" date="2013-02" db="EMBL/GenBank/DDBJ databases">
        <title>The Genome Sequence of Acinetobacter sp. ANC 3811.</title>
        <authorList>
            <consortium name="The Broad Institute Genome Sequencing Platform"/>
            <consortium name="The Broad Institute Genome Sequencing Center for Infectious Disease"/>
            <person name="Cerqueira G."/>
            <person name="Feldgarden M."/>
            <person name="Courvalin P."/>
            <person name="Perichon B."/>
            <person name="Grillot-Courvalin C."/>
            <person name="Clermont D."/>
            <person name="Rocha E."/>
            <person name="Yoon E.-J."/>
            <person name="Nemec A."/>
            <person name="Walker B."/>
            <person name="Young S.K."/>
            <person name="Zeng Q."/>
            <person name="Gargeya S."/>
            <person name="Fitzgerald M."/>
            <person name="Haas B."/>
            <person name="Abouelleil A."/>
            <person name="Alvarado L."/>
            <person name="Arachchi H.M."/>
            <person name="Berlin A.M."/>
            <person name="Chapman S.B."/>
            <person name="Dewar J."/>
            <person name="Goldberg J."/>
            <person name="Griggs A."/>
            <person name="Gujja S."/>
            <person name="Hansen M."/>
            <person name="Howarth C."/>
            <person name="Imamovic A."/>
            <person name="Larimer J."/>
            <person name="McCowan C."/>
            <person name="Murphy C."/>
            <person name="Neiman D."/>
            <person name="Pearson M."/>
            <person name="Priest M."/>
            <person name="Roberts A."/>
            <person name="Saif S."/>
            <person name="Shea T."/>
            <person name="Sisk P."/>
            <person name="Sykes S."/>
            <person name="Wortman J."/>
            <person name="Nusbaum C."/>
            <person name="Birren B."/>
        </authorList>
    </citation>
    <scope>NUCLEOTIDE SEQUENCE [LARGE SCALE GENOMIC DNA]</scope>
    <source>
        <strain evidence="2 3">ANC 3811</strain>
    </source>
</reference>
<dbReference type="PATRIC" id="fig|1217690.3.peg.1129"/>
<evidence type="ECO:0000313" key="2">
    <source>
        <dbReference type="EMBL" id="EOQ64384.1"/>
    </source>
</evidence>
<dbReference type="Pfam" id="PF10118">
    <property type="entry name" value="Metal_hydrol"/>
    <property type="match status" value="1"/>
</dbReference>
<gene>
    <name evidence="2" type="ORF">F935_01151</name>
</gene>
<evidence type="ECO:0000313" key="3">
    <source>
        <dbReference type="Proteomes" id="UP000014041"/>
    </source>
</evidence>
<dbReference type="HOGENOM" id="CLU_051636_1_1_6"/>
<dbReference type="PANTHER" id="PTHR39456">
    <property type="entry name" value="METAL-DEPENDENT HYDROLASE"/>
    <property type="match status" value="1"/>
</dbReference>
<dbReference type="EMBL" id="APQJ01000006">
    <property type="protein sequence ID" value="EOQ64384.1"/>
    <property type="molecule type" value="Genomic_DNA"/>
</dbReference>
<dbReference type="InterPro" id="IPR016516">
    <property type="entry name" value="UCP07580"/>
</dbReference>
<comment type="caution">
    <text evidence="2">The sequence shown here is derived from an EMBL/GenBank/DDBJ whole genome shotgun (WGS) entry which is preliminary data.</text>
</comment>
<sequence length="289" mass="33188">MAYSIKEQHTIIPRRLAFDFAKTPCHWIFDDPMASQILNMINPITPAPERWFCQTFRDALPFIKDEKLKEAVIAFIKQEGSHSYGHTLGTRQIEAQGIDLSRYNKLMNWIFNDMIGSKPLGYELNNPRLKSTWLNTRLAMVAAAEHVTGVLGHWVLNAKGLQQAPVDKEMLRLLLWHGAEEVEHREVADAMFRYFSNNILLRSGAAVFTFPLFLILAYIGVESLVSQDSQLPHRFRFKDYFRAARQDRVPRVGYMMSACLRYFNPKHSPLNEGSTSQALAVLSNMNKLN</sequence>
<keyword evidence="1" id="KW-0812">Transmembrane</keyword>
<dbReference type="Proteomes" id="UP000014041">
    <property type="component" value="Unassembled WGS sequence"/>
</dbReference>
<feature type="transmembrane region" description="Helical" evidence="1">
    <location>
        <begin position="199"/>
        <end position="221"/>
    </location>
</feature>
<proteinExistence type="predicted"/>